<reference evidence="7" key="1">
    <citation type="journal article" date="2020" name="Nature">
        <title>Giant virus diversity and host interactions through global metagenomics.</title>
        <authorList>
            <person name="Schulz F."/>
            <person name="Roux S."/>
            <person name="Paez-Espino D."/>
            <person name="Jungbluth S."/>
            <person name="Walsh D.A."/>
            <person name="Denef V.J."/>
            <person name="McMahon K.D."/>
            <person name="Konstantinidis K.T."/>
            <person name="Eloe-Fadrosh E.A."/>
            <person name="Kyrpides N.C."/>
            <person name="Woyke T."/>
        </authorList>
    </citation>
    <scope>NUCLEOTIDE SEQUENCE</scope>
    <source>
        <strain evidence="7">GVMAG-S-1016713-169</strain>
    </source>
</reference>
<dbReference type="GO" id="GO:0016020">
    <property type="term" value="C:membrane"/>
    <property type="evidence" value="ECO:0007669"/>
    <property type="project" value="UniProtKB-SubCell"/>
</dbReference>
<keyword evidence="3 5" id="KW-1133">Transmembrane helix</keyword>
<dbReference type="InterPro" id="IPR006634">
    <property type="entry name" value="TLC-dom"/>
</dbReference>
<sequence>MLRNYKNINTLMNMIMCISILSISHFYPSDMNTMTIATYPLFIYCIVDIPYNRWDMVLHHSFTLILGLTLSFDYVGKNEDLTLMVSKTFIDTEISTIFLNMLYLGYNQALIRISFITTFFYYRIICILFLLFINPSTCYFCNQSDFVCGNDITCNKLWIISTIGLSSLNIFWFVKILKNLKLQ</sequence>
<evidence type="ECO:0000313" key="7">
    <source>
        <dbReference type="EMBL" id="QHU34630.1"/>
    </source>
</evidence>
<feature type="domain" description="TLC" evidence="6">
    <location>
        <begin position="32"/>
        <end position="178"/>
    </location>
</feature>
<protein>
    <recommendedName>
        <fullName evidence="6">TLC domain-containing protein</fullName>
    </recommendedName>
</protein>
<evidence type="ECO:0000256" key="5">
    <source>
        <dbReference type="SAM" id="Phobius"/>
    </source>
</evidence>
<proteinExistence type="predicted"/>
<dbReference type="Pfam" id="PF03798">
    <property type="entry name" value="TRAM_LAG1_CLN8"/>
    <property type="match status" value="1"/>
</dbReference>
<feature type="transmembrane region" description="Helical" evidence="5">
    <location>
        <begin position="58"/>
        <end position="76"/>
    </location>
</feature>
<evidence type="ECO:0000259" key="6">
    <source>
        <dbReference type="Pfam" id="PF03798"/>
    </source>
</evidence>
<dbReference type="AlphaFoldDB" id="A0A6C0LW82"/>
<name>A0A6C0LW82_9ZZZZ</name>
<feature type="transmembrane region" description="Helical" evidence="5">
    <location>
        <begin position="33"/>
        <end position="51"/>
    </location>
</feature>
<accession>A0A6C0LW82</accession>
<evidence type="ECO:0000256" key="3">
    <source>
        <dbReference type="ARBA" id="ARBA00022989"/>
    </source>
</evidence>
<evidence type="ECO:0000256" key="1">
    <source>
        <dbReference type="ARBA" id="ARBA00004141"/>
    </source>
</evidence>
<feature type="transmembrane region" description="Helical" evidence="5">
    <location>
        <begin position="157"/>
        <end position="177"/>
    </location>
</feature>
<dbReference type="EMBL" id="MN740576">
    <property type="protein sequence ID" value="QHU34630.1"/>
    <property type="molecule type" value="Genomic_DNA"/>
</dbReference>
<feature type="transmembrane region" description="Helical" evidence="5">
    <location>
        <begin position="118"/>
        <end position="137"/>
    </location>
</feature>
<keyword evidence="2 5" id="KW-0812">Transmembrane</keyword>
<evidence type="ECO:0000256" key="4">
    <source>
        <dbReference type="ARBA" id="ARBA00023136"/>
    </source>
</evidence>
<organism evidence="7">
    <name type="scientific">viral metagenome</name>
    <dbReference type="NCBI Taxonomy" id="1070528"/>
    <lineage>
        <taxon>unclassified sequences</taxon>
        <taxon>metagenomes</taxon>
        <taxon>organismal metagenomes</taxon>
    </lineage>
</organism>
<feature type="transmembrane region" description="Helical" evidence="5">
    <location>
        <begin position="7"/>
        <end position="27"/>
    </location>
</feature>
<keyword evidence="4 5" id="KW-0472">Membrane</keyword>
<evidence type="ECO:0000256" key="2">
    <source>
        <dbReference type="ARBA" id="ARBA00022692"/>
    </source>
</evidence>
<comment type="subcellular location">
    <subcellularLocation>
        <location evidence="1">Membrane</location>
        <topology evidence="1">Multi-pass membrane protein</topology>
    </subcellularLocation>
</comment>